<feature type="transmembrane region" description="Helical" evidence="1">
    <location>
        <begin position="64"/>
        <end position="80"/>
    </location>
</feature>
<gene>
    <name evidence="2" type="ORF">AUR04nite_23120</name>
</gene>
<comment type="caution">
    <text evidence="2">The sequence shown here is derived from an EMBL/GenBank/DDBJ whole genome shotgun (WGS) entry which is preliminary data.</text>
</comment>
<feature type="transmembrane region" description="Helical" evidence="1">
    <location>
        <begin position="182"/>
        <end position="202"/>
    </location>
</feature>
<evidence type="ECO:0000313" key="2">
    <source>
        <dbReference type="EMBL" id="GED06780.1"/>
    </source>
</evidence>
<proteinExistence type="predicted"/>
<reference evidence="2 3" key="1">
    <citation type="submission" date="2019-06" db="EMBL/GenBank/DDBJ databases">
        <title>Whole genome shotgun sequence of Glutamicibacter uratoxydans NBRC 15515.</title>
        <authorList>
            <person name="Hosoyama A."/>
            <person name="Uohara A."/>
            <person name="Ohji S."/>
            <person name="Ichikawa N."/>
        </authorList>
    </citation>
    <scope>NUCLEOTIDE SEQUENCE [LARGE SCALE GENOMIC DNA]</scope>
    <source>
        <strain evidence="2 3">NBRC 15515</strain>
    </source>
</reference>
<evidence type="ECO:0000256" key="1">
    <source>
        <dbReference type="SAM" id="Phobius"/>
    </source>
</evidence>
<keyword evidence="1" id="KW-1133">Transmembrane helix</keyword>
<keyword evidence="3" id="KW-1185">Reference proteome</keyword>
<dbReference type="EMBL" id="BJNY01000012">
    <property type="protein sequence ID" value="GED06780.1"/>
    <property type="molecule type" value="Genomic_DNA"/>
</dbReference>
<feature type="transmembrane region" description="Helical" evidence="1">
    <location>
        <begin position="145"/>
        <end position="162"/>
    </location>
</feature>
<name>A0A4Y4DTH7_GLUUR</name>
<keyword evidence="1" id="KW-0812">Transmembrane</keyword>
<feature type="transmembrane region" description="Helical" evidence="1">
    <location>
        <begin position="39"/>
        <end position="59"/>
    </location>
</feature>
<evidence type="ECO:0000313" key="3">
    <source>
        <dbReference type="Proteomes" id="UP000316612"/>
    </source>
</evidence>
<feature type="transmembrane region" description="Helical" evidence="1">
    <location>
        <begin position="86"/>
        <end position="109"/>
    </location>
</feature>
<dbReference type="AlphaFoldDB" id="A0A4Y4DTH7"/>
<organism evidence="2 3">
    <name type="scientific">Glutamicibacter uratoxydans</name>
    <name type="common">Arthrobacter uratoxydans</name>
    <dbReference type="NCBI Taxonomy" id="43667"/>
    <lineage>
        <taxon>Bacteria</taxon>
        <taxon>Bacillati</taxon>
        <taxon>Actinomycetota</taxon>
        <taxon>Actinomycetes</taxon>
        <taxon>Micrococcales</taxon>
        <taxon>Micrococcaceae</taxon>
        <taxon>Glutamicibacter</taxon>
    </lineage>
</organism>
<accession>A0A4Y4DTH7</accession>
<keyword evidence="1" id="KW-0472">Membrane</keyword>
<protein>
    <submittedName>
        <fullName evidence="2">Uncharacterized protein</fullName>
    </submittedName>
</protein>
<sequence length="410" mass="43599">MQMASWLVVLATAVAIFFSFNHFEDFDAPVFDGLYRRIDMFGLASIGLVVLFCAAGWLVRGFNTALAPILLGIAAATHFIDGSPEAVFWTAGAAAASIPLLIDSVLLTAQIRYLRRLARNSAAGQDLKLDGDAAAALRGMMGFNLFWAFVSLAAAGALYWFAGKVFADEAGRSAQELEDQSFSDVVMAGALLLGCIGVVWIFRTATALAARSAVGPVVWDLGQVEAELGMVFDDGLAGGDISTANDALADRCICLSELIQLFPDDAQEIRDSDFISASTHCPAHGITAVNSLSTEEFCRVAEASWLWEMLSEVPRSAATSSQTRLLVGFAGAAFTGFPGRINSEGAVEINDSAYFDPDQEDAAEPMTAPGAPPSVGRLDEIDLRPAGINGHARRFEHSRAWFIPGDSGRG</sequence>
<dbReference type="Proteomes" id="UP000316612">
    <property type="component" value="Unassembled WGS sequence"/>
</dbReference>